<dbReference type="GO" id="GO:0098703">
    <property type="term" value="P:calcium ion import across plasma membrane"/>
    <property type="evidence" value="ECO:0007669"/>
    <property type="project" value="TreeGrafter"/>
</dbReference>
<dbReference type="InterPro" id="IPR008347">
    <property type="entry name" value="TrpV1-4"/>
</dbReference>
<dbReference type="InterPro" id="IPR024862">
    <property type="entry name" value="TRPV"/>
</dbReference>
<dbReference type="PANTHER" id="PTHR10582:SF4">
    <property type="entry name" value="TRANSIENT RECEPTOR POTENTIAL CATION CHANNEL SUBFAMILY V MEMBER 4"/>
    <property type="match status" value="1"/>
</dbReference>
<dbReference type="AlphaFoldDB" id="A0A060Z5X7"/>
<dbReference type="Gene3D" id="1.25.40.20">
    <property type="entry name" value="Ankyrin repeat-containing domain"/>
    <property type="match status" value="1"/>
</dbReference>
<dbReference type="Proteomes" id="UP000193380">
    <property type="component" value="Unassembled WGS sequence"/>
</dbReference>
<gene>
    <name evidence="4" type="ORF">GSONMT00045851001</name>
</gene>
<sequence length="146" mass="16151">MVLHSKTEMSCDEGVDPTGSDPPMVIKEFNRTLLFDGVSQADPEALSGLLEYLQGHDKRLTDEEFKEPSTGKTCLPKALLNLYNGQNDTIPLLMNIAEQTVNLHDFINTPFRDVYYRGELSASDGKFVNSTSPVSTHISASLKTRS</sequence>
<organism evidence="4 5">
    <name type="scientific">Oncorhynchus mykiss</name>
    <name type="common">Rainbow trout</name>
    <name type="synonym">Salmo gairdneri</name>
    <dbReference type="NCBI Taxonomy" id="8022"/>
    <lineage>
        <taxon>Eukaryota</taxon>
        <taxon>Metazoa</taxon>
        <taxon>Chordata</taxon>
        <taxon>Craniata</taxon>
        <taxon>Vertebrata</taxon>
        <taxon>Euteleostomi</taxon>
        <taxon>Actinopterygii</taxon>
        <taxon>Neopterygii</taxon>
        <taxon>Teleostei</taxon>
        <taxon>Protacanthopterygii</taxon>
        <taxon>Salmoniformes</taxon>
        <taxon>Salmonidae</taxon>
        <taxon>Salmoninae</taxon>
        <taxon>Oncorhynchus</taxon>
    </lineage>
</organism>
<accession>A0A060Z5X7</accession>
<proteinExistence type="predicted"/>
<dbReference type="InterPro" id="IPR036770">
    <property type="entry name" value="Ankyrin_rpt-contain_sf"/>
</dbReference>
<dbReference type="GO" id="GO:0007231">
    <property type="term" value="P:osmosensory signaling pathway"/>
    <property type="evidence" value="ECO:0007669"/>
    <property type="project" value="TreeGrafter"/>
</dbReference>
<dbReference type="GO" id="GO:0005886">
    <property type="term" value="C:plasma membrane"/>
    <property type="evidence" value="ECO:0007669"/>
    <property type="project" value="TreeGrafter"/>
</dbReference>
<keyword evidence="1" id="KW-0677">Repeat</keyword>
<protein>
    <submittedName>
        <fullName evidence="4">Uncharacterized protein</fullName>
    </submittedName>
</protein>
<dbReference type="EMBL" id="FR944567">
    <property type="protein sequence ID" value="CDQ99232.1"/>
    <property type="molecule type" value="Genomic_DNA"/>
</dbReference>
<dbReference type="GO" id="GO:0005929">
    <property type="term" value="C:cilium"/>
    <property type="evidence" value="ECO:0007669"/>
    <property type="project" value="TreeGrafter"/>
</dbReference>
<keyword evidence="2" id="KW-0040">ANK repeat</keyword>
<dbReference type="GO" id="GO:0007015">
    <property type="term" value="P:actin filament organization"/>
    <property type="evidence" value="ECO:0007669"/>
    <property type="project" value="TreeGrafter"/>
</dbReference>
<name>A0A060Z5X7_ONCMY</name>
<dbReference type="STRING" id="8022.A0A060Z5X7"/>
<feature type="region of interest" description="Disordered" evidence="3">
    <location>
        <begin position="1"/>
        <end position="23"/>
    </location>
</feature>
<dbReference type="GO" id="GO:0005262">
    <property type="term" value="F:calcium channel activity"/>
    <property type="evidence" value="ECO:0007669"/>
    <property type="project" value="TreeGrafter"/>
</dbReference>
<evidence type="ECO:0000256" key="3">
    <source>
        <dbReference type="SAM" id="MobiDB-lite"/>
    </source>
</evidence>
<dbReference type="PRINTS" id="PR01768">
    <property type="entry name" value="TRPVRECEPTOR"/>
</dbReference>
<dbReference type="PANTHER" id="PTHR10582">
    <property type="entry name" value="TRANSIENT RECEPTOR POTENTIAL ION CHANNEL PROTEIN"/>
    <property type="match status" value="1"/>
</dbReference>
<reference evidence="4" key="2">
    <citation type="submission" date="2014-03" db="EMBL/GenBank/DDBJ databases">
        <authorList>
            <person name="Genoscope - CEA"/>
        </authorList>
    </citation>
    <scope>NUCLEOTIDE SEQUENCE</scope>
</reference>
<evidence type="ECO:0000256" key="2">
    <source>
        <dbReference type="ARBA" id="ARBA00023043"/>
    </source>
</evidence>
<evidence type="ECO:0000313" key="5">
    <source>
        <dbReference type="Proteomes" id="UP000193380"/>
    </source>
</evidence>
<reference evidence="4" key="1">
    <citation type="journal article" date="2014" name="Nat. Commun.">
        <title>The rainbow trout genome provides novel insights into evolution after whole-genome duplication in vertebrates.</title>
        <authorList>
            <person name="Berthelot C."/>
            <person name="Brunet F."/>
            <person name="Chalopin D."/>
            <person name="Juanchich A."/>
            <person name="Bernard M."/>
            <person name="Noel B."/>
            <person name="Bento P."/>
            <person name="Da Silva C."/>
            <person name="Labadie K."/>
            <person name="Alberti A."/>
            <person name="Aury J.M."/>
            <person name="Louis A."/>
            <person name="Dehais P."/>
            <person name="Bardou P."/>
            <person name="Montfort J."/>
            <person name="Klopp C."/>
            <person name="Cabau C."/>
            <person name="Gaspin C."/>
            <person name="Thorgaard G.H."/>
            <person name="Boussaha M."/>
            <person name="Quillet E."/>
            <person name="Guyomard R."/>
            <person name="Galiana D."/>
            <person name="Bobe J."/>
            <person name="Volff J.N."/>
            <person name="Genet C."/>
            <person name="Wincker P."/>
            <person name="Jaillon O."/>
            <person name="Roest Crollius H."/>
            <person name="Guiguen Y."/>
        </authorList>
    </citation>
    <scope>NUCLEOTIDE SEQUENCE [LARGE SCALE GENOMIC DNA]</scope>
</reference>
<evidence type="ECO:0000313" key="4">
    <source>
        <dbReference type="EMBL" id="CDQ99232.1"/>
    </source>
</evidence>
<dbReference type="PaxDb" id="8022-A0A060Z5X7"/>
<evidence type="ECO:0000256" key="1">
    <source>
        <dbReference type="ARBA" id="ARBA00022737"/>
    </source>
</evidence>